<keyword evidence="3" id="KW-1185">Reference proteome</keyword>
<feature type="region of interest" description="Disordered" evidence="1">
    <location>
        <begin position="81"/>
        <end position="104"/>
    </location>
</feature>
<organism evidence="2 3">
    <name type="scientific">Achromobacter denitrificans</name>
    <name type="common">Alcaligenes denitrificans</name>
    <dbReference type="NCBI Taxonomy" id="32002"/>
    <lineage>
        <taxon>Bacteria</taxon>
        <taxon>Pseudomonadati</taxon>
        <taxon>Pseudomonadota</taxon>
        <taxon>Betaproteobacteria</taxon>
        <taxon>Burkholderiales</taxon>
        <taxon>Alcaligenaceae</taxon>
        <taxon>Achromobacter</taxon>
    </lineage>
</organism>
<sequence>MLSTSRRASASKSVSPDFMEARYGVFPGYVDVIDHAQQTSVLKTHFCRTVFSFPSIAEEQEIPAVFKLRRLGAPRIARRIANRRPSQTAGHDSNGHALSLHLVA</sequence>
<proteinExistence type="predicted"/>
<protein>
    <submittedName>
        <fullName evidence="2">Uncharacterized protein</fullName>
    </submittedName>
</protein>
<gene>
    <name evidence="2" type="ORF">AAIK43_27600</name>
</gene>
<dbReference type="EMBL" id="CP154792">
    <property type="protein sequence ID" value="XAN15118.1"/>
    <property type="molecule type" value="Genomic_DNA"/>
</dbReference>
<dbReference type="RefSeq" id="WP_343498755.1">
    <property type="nucleotide sequence ID" value="NZ_CP154792.1"/>
</dbReference>
<accession>A0ABZ3G2G8</accession>
<evidence type="ECO:0000256" key="1">
    <source>
        <dbReference type="SAM" id="MobiDB-lite"/>
    </source>
</evidence>
<reference evidence="2 3" key="1">
    <citation type="submission" date="2024-05" db="EMBL/GenBank/DDBJ databases">
        <title>Achromobacter denitrificans. BP1, complete genome.</title>
        <authorList>
            <person name="Zhang B."/>
        </authorList>
    </citation>
    <scope>NUCLEOTIDE SEQUENCE [LARGE SCALE GENOMIC DNA]</scope>
    <source>
        <strain evidence="2 3">BP1</strain>
    </source>
</reference>
<evidence type="ECO:0000313" key="2">
    <source>
        <dbReference type="EMBL" id="XAN15118.1"/>
    </source>
</evidence>
<name>A0ABZ3G2G8_ACHDE</name>
<dbReference type="Proteomes" id="UP001446337">
    <property type="component" value="Chromosome"/>
</dbReference>
<evidence type="ECO:0000313" key="3">
    <source>
        <dbReference type="Proteomes" id="UP001446337"/>
    </source>
</evidence>